<dbReference type="Gene3D" id="1.20.1280.50">
    <property type="match status" value="1"/>
</dbReference>
<gene>
    <name evidence="2" type="ORF">ILEXP_LOCUS10542</name>
    <name evidence="3" type="ORF">ILEXP_LOCUS10543</name>
</gene>
<comment type="caution">
    <text evidence="3">The sequence shown here is derived from an EMBL/GenBank/DDBJ whole genome shotgun (WGS) entry which is preliminary data.</text>
</comment>
<dbReference type="PANTHER" id="PTHR38926:SF2">
    <property type="entry name" value="F-BOX_LRR-REPEAT PROTEIN 21-RELATED"/>
    <property type="match status" value="1"/>
</dbReference>
<organism evidence="3 4">
    <name type="scientific">Ilex paraguariensis</name>
    <name type="common">yerba mate</name>
    <dbReference type="NCBI Taxonomy" id="185542"/>
    <lineage>
        <taxon>Eukaryota</taxon>
        <taxon>Viridiplantae</taxon>
        <taxon>Streptophyta</taxon>
        <taxon>Embryophyta</taxon>
        <taxon>Tracheophyta</taxon>
        <taxon>Spermatophyta</taxon>
        <taxon>Magnoliopsida</taxon>
        <taxon>eudicotyledons</taxon>
        <taxon>Gunneridae</taxon>
        <taxon>Pentapetalae</taxon>
        <taxon>asterids</taxon>
        <taxon>campanulids</taxon>
        <taxon>Aquifoliales</taxon>
        <taxon>Aquifoliaceae</taxon>
        <taxon>Ilex</taxon>
    </lineage>
</organism>
<evidence type="ECO:0000259" key="1">
    <source>
        <dbReference type="PROSITE" id="PS50181"/>
    </source>
</evidence>
<dbReference type="EMBL" id="CAUOFW020001258">
    <property type="protein sequence ID" value="CAK9142848.1"/>
    <property type="molecule type" value="Genomic_DNA"/>
</dbReference>
<dbReference type="SUPFAM" id="SSF81383">
    <property type="entry name" value="F-box domain"/>
    <property type="match status" value="1"/>
</dbReference>
<dbReference type="PANTHER" id="PTHR38926">
    <property type="entry name" value="F-BOX DOMAIN CONTAINING PROTEIN, EXPRESSED"/>
    <property type="match status" value="1"/>
</dbReference>
<name>A0ABC8RD01_9AQUA</name>
<reference evidence="3 4" key="1">
    <citation type="submission" date="2024-02" db="EMBL/GenBank/DDBJ databases">
        <authorList>
            <person name="Vignale AGUSTIN F."/>
            <person name="Sosa J E."/>
            <person name="Modenutti C."/>
        </authorList>
    </citation>
    <scope>NUCLEOTIDE SEQUENCE [LARGE SCALE GENOMIC DNA]</scope>
</reference>
<feature type="domain" description="F-box" evidence="1">
    <location>
        <begin position="17"/>
        <end position="64"/>
    </location>
</feature>
<dbReference type="CDD" id="cd22164">
    <property type="entry name" value="F-box_AtSKIP19-like"/>
    <property type="match status" value="1"/>
</dbReference>
<dbReference type="EMBL" id="CAUOFW020001258">
    <property type="protein sequence ID" value="CAK9142849.1"/>
    <property type="molecule type" value="Genomic_DNA"/>
</dbReference>
<evidence type="ECO:0000313" key="3">
    <source>
        <dbReference type="EMBL" id="CAK9142849.1"/>
    </source>
</evidence>
<dbReference type="Pfam" id="PF12937">
    <property type="entry name" value="F-box-like"/>
    <property type="match status" value="1"/>
</dbReference>
<evidence type="ECO:0000313" key="4">
    <source>
        <dbReference type="Proteomes" id="UP001642360"/>
    </source>
</evidence>
<proteinExistence type="predicted"/>
<dbReference type="Proteomes" id="UP001642360">
    <property type="component" value="Unassembled WGS sequence"/>
</dbReference>
<accession>A0ABC8RD01</accession>
<keyword evidence="4" id="KW-1185">Reference proteome</keyword>
<dbReference type="InterPro" id="IPR036047">
    <property type="entry name" value="F-box-like_dom_sf"/>
</dbReference>
<dbReference type="PROSITE" id="PS50181">
    <property type="entry name" value="FBOX"/>
    <property type="match status" value="1"/>
</dbReference>
<dbReference type="AlphaFoldDB" id="A0ABC8RD01"/>
<sequence length="179" mass="20572">MKRKPSHSRTRRRPKQTPNWLQLPSDVTASILHRVGAIDILENVQKVCTTWRRICKDPAMWRVIDMCNLGDLHSIPYDLEKMCRHAVDRSQGQLIDINIEYFGTDELLEYIADRSRAGTKGSGKRIESSHVEGRAQKAKFWESIKSRLKPLDCKACPAAVYGLGYYKDKQLATSLFHEN</sequence>
<evidence type="ECO:0000313" key="2">
    <source>
        <dbReference type="EMBL" id="CAK9142848.1"/>
    </source>
</evidence>
<protein>
    <recommendedName>
        <fullName evidence="1">F-box domain-containing protein</fullName>
    </recommendedName>
</protein>
<dbReference type="InterPro" id="IPR001810">
    <property type="entry name" value="F-box_dom"/>
</dbReference>